<dbReference type="PANTHER" id="PTHR38733">
    <property type="entry name" value="PROTEIN MCRC"/>
    <property type="match status" value="1"/>
</dbReference>
<proteinExistence type="predicted"/>
<accession>A0A1H9QMM1</accession>
<dbReference type="PIRSF" id="PIRSF003109">
    <property type="entry name" value="McrC"/>
    <property type="match status" value="1"/>
</dbReference>
<evidence type="ECO:0000313" key="1">
    <source>
        <dbReference type="EMBL" id="SER61831.1"/>
    </source>
</evidence>
<dbReference type="Pfam" id="PF10117">
    <property type="entry name" value="McrBC"/>
    <property type="match status" value="1"/>
</dbReference>
<protein>
    <submittedName>
        <fullName evidence="1">5-methylcytosine-specific restriction enzyme subunit McrC</fullName>
    </submittedName>
</protein>
<evidence type="ECO:0000313" key="2">
    <source>
        <dbReference type="Proteomes" id="UP000198929"/>
    </source>
</evidence>
<keyword evidence="2" id="KW-1185">Reference proteome</keyword>
<dbReference type="PANTHER" id="PTHR38733:SF1">
    <property type="entry name" value="TYPE IV METHYL-DIRECTED RESTRICTION ENZYME ECOKMCRBC"/>
    <property type="match status" value="1"/>
</dbReference>
<name>A0A1H9QMM1_9CORY</name>
<dbReference type="Proteomes" id="UP000198929">
    <property type="component" value="Unassembled WGS sequence"/>
</dbReference>
<dbReference type="EMBL" id="FOGQ01000002">
    <property type="protein sequence ID" value="SER61831.1"/>
    <property type="molecule type" value="Genomic_DNA"/>
</dbReference>
<dbReference type="InterPro" id="IPR019292">
    <property type="entry name" value="McrC"/>
</dbReference>
<dbReference type="GO" id="GO:0009307">
    <property type="term" value="P:DNA restriction-modification system"/>
    <property type="evidence" value="ECO:0007669"/>
    <property type="project" value="InterPro"/>
</dbReference>
<organism evidence="1 2">
    <name type="scientific">Corynebacterium cystitidis DSM 20524</name>
    <dbReference type="NCBI Taxonomy" id="1121357"/>
    <lineage>
        <taxon>Bacteria</taxon>
        <taxon>Bacillati</taxon>
        <taxon>Actinomycetota</taxon>
        <taxon>Actinomycetes</taxon>
        <taxon>Mycobacteriales</taxon>
        <taxon>Corynebacteriaceae</taxon>
        <taxon>Corynebacterium</taxon>
    </lineage>
</organism>
<dbReference type="STRING" id="1121357.SAMN05661109_00610"/>
<dbReference type="RefSeq" id="WP_092255999.1">
    <property type="nucleotide sequence ID" value="NZ_CP047199.1"/>
</dbReference>
<dbReference type="AlphaFoldDB" id="A0A1H9QMM1"/>
<sequence length="346" mass="39113">MTTSIPVRNLWLLQLLASDLYRHSNLVSSGHEKVGDDVVFIVSRILCDALTGRLGNGLSRQFQRHTADLKRVRGKIDLYTTYRDQLLSRGTVRCEFEALTTDTPTNRLVRSALIRASTFPTADPRCTRLADYLGSLGIQSQVPDRRVSATLHLNRNMIVDRDMIFAARLLYDLALPAPGGESGYAPSPDIDVHFLRSLFEKAALGAYRKALPTWDVIGGRRLKWDRSDSNTEVDAFLPGMKTDIILRPPDTSPIIVDTKFNNIFAATQYHAKRLRSQYIYQIYSYVMSQQNNPEFGPTTRGVLLHPAHGREICETVTIQGHPIRFATINLWGNYREILDAFIRAVH</sequence>
<reference evidence="2" key="1">
    <citation type="submission" date="2016-10" db="EMBL/GenBank/DDBJ databases">
        <authorList>
            <person name="Varghese N."/>
            <person name="Submissions S."/>
        </authorList>
    </citation>
    <scope>NUCLEOTIDE SEQUENCE [LARGE SCALE GENOMIC DNA]</scope>
    <source>
        <strain evidence="2">DSM 20524</strain>
    </source>
</reference>
<dbReference type="InterPro" id="IPR014407">
    <property type="entry name" value="McrC_bac"/>
</dbReference>
<gene>
    <name evidence="1" type="ORF">SAMN05661109_00610</name>
</gene>